<evidence type="ECO:0000313" key="4">
    <source>
        <dbReference type="Proteomes" id="UP001212160"/>
    </source>
</evidence>
<accession>A0AAW6DDF5</accession>
<dbReference type="SUPFAM" id="SSF55874">
    <property type="entry name" value="ATPase domain of HSP90 chaperone/DNA topoisomerase II/histidine kinase"/>
    <property type="match status" value="1"/>
</dbReference>
<feature type="transmembrane region" description="Helical" evidence="1">
    <location>
        <begin position="6"/>
        <end position="23"/>
    </location>
</feature>
<protein>
    <submittedName>
        <fullName evidence="3">GHKL domain-containing protein</fullName>
    </submittedName>
</protein>
<keyword evidence="1" id="KW-0812">Transmembrane</keyword>
<keyword evidence="1" id="KW-1133">Transmembrane helix</keyword>
<gene>
    <name evidence="3" type="ORF">PNW85_09815</name>
</gene>
<comment type="caution">
    <text evidence="3">The sequence shown here is derived from an EMBL/GenBank/DDBJ whole genome shotgun (WGS) entry which is preliminary data.</text>
</comment>
<keyword evidence="1" id="KW-0472">Membrane</keyword>
<feature type="transmembrane region" description="Helical" evidence="1">
    <location>
        <begin position="51"/>
        <end position="67"/>
    </location>
</feature>
<dbReference type="PANTHER" id="PTHR40448">
    <property type="entry name" value="TWO-COMPONENT SENSOR HISTIDINE KINASE"/>
    <property type="match status" value="1"/>
</dbReference>
<feature type="transmembrane region" description="Helical" evidence="1">
    <location>
        <begin position="186"/>
        <end position="207"/>
    </location>
</feature>
<sequence length="430" mass="48990">MIPIIFSLLAVSILFVAITGFLLNTLKIWQYLSLYTAIFACYFLFSSLGQISTYLVLTCSILLITIFSKEKLANIMGALFGYLFSVMLNNLLLNILPLLFHTSIKELTLLGTISFQVMFLLLLCGISLCFRIWGLPRVSFLSQKSYHSFCVFVIIEEFICTSIYIFLIVYGEQMGYPPNLISTTSILFLLFFVSITIIFVLIIRTLFHEQQMRYKLDQLETLENYTKDLEQLHRIMRSMNHDYKNLFSTASSFIENNDLDGLKSFYQKSLHRLSMDFESSYKEIGNLANIYLPELKGLLYSKSLNALALNLSLQIRIDYEIHSVSIDSTDLVRILGIYLDNAIEAASETEDKQILIYFTKNGEHTTWIISNSTNEIVLPLHSLNEYGVSTKGSNRGIGLATVSKLLSRYPHILANTTLLSSTFTQTLEGI</sequence>
<dbReference type="Pfam" id="PF14501">
    <property type="entry name" value="HATPase_c_5"/>
    <property type="match status" value="1"/>
</dbReference>
<dbReference type="RefSeq" id="WP_272107886.1">
    <property type="nucleotide sequence ID" value="NZ_DAWDPA010000021.1"/>
</dbReference>
<reference evidence="3" key="1">
    <citation type="submission" date="2023-01" db="EMBL/GenBank/DDBJ databases">
        <title>Human gut microbiome strain richness.</title>
        <authorList>
            <person name="Chen-Liaw A."/>
        </authorList>
    </citation>
    <scope>NUCLEOTIDE SEQUENCE</scope>
    <source>
        <strain evidence="3">RTP21484st1_H11_RTP21484_190118</strain>
    </source>
</reference>
<dbReference type="InterPro" id="IPR036890">
    <property type="entry name" value="HATPase_C_sf"/>
</dbReference>
<evidence type="ECO:0000256" key="1">
    <source>
        <dbReference type="SAM" id="Phobius"/>
    </source>
</evidence>
<dbReference type="EMBL" id="JAQMLA010000025">
    <property type="protein sequence ID" value="MDB8686970.1"/>
    <property type="molecule type" value="Genomic_DNA"/>
</dbReference>
<evidence type="ECO:0000313" key="3">
    <source>
        <dbReference type="EMBL" id="MDB8686970.1"/>
    </source>
</evidence>
<feature type="transmembrane region" description="Helical" evidence="1">
    <location>
        <begin position="79"/>
        <end position="101"/>
    </location>
</feature>
<dbReference type="Gene3D" id="3.30.565.10">
    <property type="entry name" value="Histidine kinase-like ATPase, C-terminal domain"/>
    <property type="match status" value="1"/>
</dbReference>
<name>A0AAW6DDF5_MEDGN</name>
<dbReference type="PANTHER" id="PTHR40448:SF1">
    <property type="entry name" value="TWO-COMPONENT SENSOR HISTIDINE KINASE"/>
    <property type="match status" value="1"/>
</dbReference>
<dbReference type="Proteomes" id="UP001212160">
    <property type="component" value="Unassembled WGS sequence"/>
</dbReference>
<dbReference type="AlphaFoldDB" id="A0AAW6DDF5"/>
<organism evidence="3 4">
    <name type="scientific">Mediterraneibacter gnavus</name>
    <name type="common">Ruminococcus gnavus</name>
    <dbReference type="NCBI Taxonomy" id="33038"/>
    <lineage>
        <taxon>Bacteria</taxon>
        <taxon>Bacillati</taxon>
        <taxon>Bacillota</taxon>
        <taxon>Clostridia</taxon>
        <taxon>Lachnospirales</taxon>
        <taxon>Lachnospiraceae</taxon>
        <taxon>Mediterraneibacter</taxon>
    </lineage>
</organism>
<dbReference type="InterPro" id="IPR032834">
    <property type="entry name" value="NatK-like_C"/>
</dbReference>
<feature type="transmembrane region" description="Helical" evidence="1">
    <location>
        <begin position="113"/>
        <end position="134"/>
    </location>
</feature>
<feature type="domain" description="Sensor histidine kinase NatK-like C-terminal" evidence="2">
    <location>
        <begin position="329"/>
        <end position="425"/>
    </location>
</feature>
<evidence type="ECO:0000259" key="2">
    <source>
        <dbReference type="Pfam" id="PF14501"/>
    </source>
</evidence>
<proteinExistence type="predicted"/>
<dbReference type="GO" id="GO:0042802">
    <property type="term" value="F:identical protein binding"/>
    <property type="evidence" value="ECO:0007669"/>
    <property type="project" value="TreeGrafter"/>
</dbReference>
<feature type="transmembrane region" description="Helical" evidence="1">
    <location>
        <begin position="146"/>
        <end position="166"/>
    </location>
</feature>